<dbReference type="Gene3D" id="3.30.70.100">
    <property type="match status" value="1"/>
</dbReference>
<dbReference type="SUPFAM" id="SSF54909">
    <property type="entry name" value="Dimeric alpha+beta barrel"/>
    <property type="match status" value="1"/>
</dbReference>
<dbReference type="AlphaFoldDB" id="A0A839IU62"/>
<reference evidence="2 3" key="1">
    <citation type="submission" date="2020-08" db="EMBL/GenBank/DDBJ databases">
        <title>Oceanospirillum sp. nov. isolated from marine sediment.</title>
        <authorList>
            <person name="Ji X."/>
        </authorList>
    </citation>
    <scope>NUCLEOTIDE SEQUENCE [LARGE SCALE GENOMIC DNA]</scope>
    <source>
        <strain evidence="2 3">D5</strain>
    </source>
</reference>
<name>A0A839IU62_9GAMM</name>
<dbReference type="Pfam" id="PF03992">
    <property type="entry name" value="ABM"/>
    <property type="match status" value="1"/>
</dbReference>
<protein>
    <submittedName>
        <fullName evidence="2">Antibiotic biosynthesis monooxygenase</fullName>
    </submittedName>
</protein>
<accession>A0A839IU62</accession>
<dbReference type="InterPro" id="IPR007138">
    <property type="entry name" value="ABM_dom"/>
</dbReference>
<dbReference type="InterPro" id="IPR011008">
    <property type="entry name" value="Dimeric_a/b-barrel"/>
</dbReference>
<dbReference type="RefSeq" id="WP_182809433.1">
    <property type="nucleotide sequence ID" value="NZ_JACJFM010000017.1"/>
</dbReference>
<organism evidence="2 3">
    <name type="scientific">Oceanospirillum sediminis</name>
    <dbReference type="NCBI Taxonomy" id="2760088"/>
    <lineage>
        <taxon>Bacteria</taxon>
        <taxon>Pseudomonadati</taxon>
        <taxon>Pseudomonadota</taxon>
        <taxon>Gammaproteobacteria</taxon>
        <taxon>Oceanospirillales</taxon>
        <taxon>Oceanospirillaceae</taxon>
        <taxon>Oceanospirillum</taxon>
    </lineage>
</organism>
<dbReference type="GO" id="GO:0004497">
    <property type="term" value="F:monooxygenase activity"/>
    <property type="evidence" value="ECO:0007669"/>
    <property type="project" value="UniProtKB-KW"/>
</dbReference>
<dbReference type="EMBL" id="JACJFM010000017">
    <property type="protein sequence ID" value="MBB1487656.1"/>
    <property type="molecule type" value="Genomic_DNA"/>
</dbReference>
<feature type="domain" description="ABM" evidence="1">
    <location>
        <begin position="1"/>
        <end position="72"/>
    </location>
</feature>
<proteinExistence type="predicted"/>
<keyword evidence="3" id="KW-1185">Reference proteome</keyword>
<dbReference type="Proteomes" id="UP000565262">
    <property type="component" value="Unassembled WGS sequence"/>
</dbReference>
<keyword evidence="2" id="KW-0560">Oxidoreductase</keyword>
<evidence type="ECO:0000313" key="2">
    <source>
        <dbReference type="EMBL" id="MBB1487656.1"/>
    </source>
</evidence>
<gene>
    <name evidence="2" type="ORF">H4O21_13685</name>
</gene>
<keyword evidence="2" id="KW-0503">Monooxygenase</keyword>
<evidence type="ECO:0000313" key="3">
    <source>
        <dbReference type="Proteomes" id="UP000565262"/>
    </source>
</evidence>
<evidence type="ECO:0000259" key="1">
    <source>
        <dbReference type="Pfam" id="PF03992"/>
    </source>
</evidence>
<comment type="caution">
    <text evidence="2">The sequence shown here is derived from an EMBL/GenBank/DDBJ whole genome shotgun (WGS) entry which is preliminary data.</text>
</comment>
<sequence>MYTVIFKAEIKRVDAEYDMTAVRIRELAINEFGCKQYTSVSEGDTEIFISHWESREQIEAFQQHPVYVAAHDRARKRWYKRYDVQILELLEEFSSDLSDD</sequence>